<dbReference type="GO" id="GO:0045543">
    <property type="term" value="F:gibberellin 2-beta-dioxygenase activity"/>
    <property type="evidence" value="ECO:0007669"/>
    <property type="project" value="UniProtKB-EC"/>
</dbReference>
<evidence type="ECO:0000256" key="3">
    <source>
        <dbReference type="ARBA" id="ARBA00022964"/>
    </source>
</evidence>
<comment type="catalytic activity">
    <reaction evidence="7">
        <text>gibberellin A1 + 2-oxoglutarate + O2 = gibberellin A8 + succinate + CO2</text>
        <dbReference type="Rhea" id="RHEA:15005"/>
        <dbReference type="ChEBI" id="CHEBI:15379"/>
        <dbReference type="ChEBI" id="CHEBI:16526"/>
        <dbReference type="ChEBI" id="CHEBI:16810"/>
        <dbReference type="ChEBI" id="CHEBI:30031"/>
        <dbReference type="ChEBI" id="CHEBI:58524"/>
        <dbReference type="ChEBI" id="CHEBI:58594"/>
        <dbReference type="EC" id="1.14.11.13"/>
    </reaction>
</comment>
<keyword evidence="3" id="KW-0223">Dioxygenase</keyword>
<dbReference type="InterPro" id="IPR005123">
    <property type="entry name" value="Oxoglu/Fe-dep_dioxygenase_dom"/>
</dbReference>
<dbReference type="Pfam" id="PF14226">
    <property type="entry name" value="DIOX_N"/>
    <property type="match status" value="1"/>
</dbReference>
<feature type="compositionally biased region" description="Low complexity" evidence="11">
    <location>
        <begin position="202"/>
        <end position="218"/>
    </location>
</feature>
<comment type="pathway">
    <text evidence="6">Plant hormone biosynthesis; gibberellin biosynthesis.</text>
</comment>
<evidence type="ECO:0000313" key="14">
    <source>
        <dbReference type="Proteomes" id="UP001374584"/>
    </source>
</evidence>
<dbReference type="PROSITE" id="PS51471">
    <property type="entry name" value="FE2OG_OXY"/>
    <property type="match status" value="1"/>
</dbReference>
<evidence type="ECO:0000256" key="5">
    <source>
        <dbReference type="ARBA" id="ARBA00023004"/>
    </source>
</evidence>
<dbReference type="InterPro" id="IPR050231">
    <property type="entry name" value="Iron_ascorbate_oxido_reductase"/>
</dbReference>
<keyword evidence="4 10" id="KW-0560">Oxidoreductase</keyword>
<evidence type="ECO:0000256" key="11">
    <source>
        <dbReference type="SAM" id="MobiDB-lite"/>
    </source>
</evidence>
<evidence type="ECO:0000256" key="1">
    <source>
        <dbReference type="ARBA" id="ARBA00004972"/>
    </source>
</evidence>
<feature type="domain" description="Fe2OG dioxygenase" evidence="12">
    <location>
        <begin position="170"/>
        <end position="308"/>
    </location>
</feature>
<accession>A0AAN9R2F0</accession>
<gene>
    <name evidence="13" type="ORF">VNO80_15570</name>
</gene>
<name>A0AAN9R2F0_PHACN</name>
<dbReference type="PRINTS" id="PR00682">
    <property type="entry name" value="IPNSYNTHASE"/>
</dbReference>
<dbReference type="SUPFAM" id="SSF51197">
    <property type="entry name" value="Clavaminate synthase-like"/>
    <property type="match status" value="1"/>
</dbReference>
<dbReference type="PANTHER" id="PTHR47990">
    <property type="entry name" value="2-OXOGLUTARATE (2OG) AND FE(II)-DEPENDENT OXYGENASE SUPERFAMILY PROTEIN-RELATED"/>
    <property type="match status" value="1"/>
</dbReference>
<sequence length="361" mass="40550">MVAPCPTSMMVRTKKTKAMGFPTIDLSLERSKLSELVVKACEEYGFFKVVNHSVAKEVISRLEEEGTEFFSKTSSEKRQAGPANPFGYGCRNIGPNGDMGHLEYLLLHTNPLSVSERSQTIANDPTKFSCAVNDYIEAAKGLTCEILDLVAEGLWVQDKFSLSSLIKDVHSDSLLRINQYPPVSLKSNKNCNTSKLEPHQLQNQNNNNNSNSNHNNHNIGFGEHSDPQILTIMRSNNVDGLQISTHDGLWIPVPPDPNEFFVMVGDALQVLTNGRFISVRHRVLTNTTKARMSMMYFAAPPLNWWITPLPKMVTSHNPSLYKPFTWAQYKQAAYSLRLGDTRLDLFKIQRQQDTHHTSASP</sequence>
<keyword evidence="14" id="KW-1185">Reference proteome</keyword>
<evidence type="ECO:0000256" key="9">
    <source>
        <dbReference type="ARBA" id="ARBA00066708"/>
    </source>
</evidence>
<evidence type="ECO:0000313" key="13">
    <source>
        <dbReference type="EMBL" id="KAK7356301.1"/>
    </source>
</evidence>
<dbReference type="Pfam" id="PF03171">
    <property type="entry name" value="2OG-FeII_Oxy"/>
    <property type="match status" value="1"/>
</dbReference>
<dbReference type="EC" id="1.14.11.13" evidence="9"/>
<evidence type="ECO:0000256" key="8">
    <source>
        <dbReference type="ARBA" id="ARBA00061282"/>
    </source>
</evidence>
<dbReference type="FunFam" id="2.60.120.330:FF:000025">
    <property type="entry name" value="Gibberellin 2-beta-dioxygenase 2"/>
    <property type="match status" value="1"/>
</dbReference>
<comment type="similarity">
    <text evidence="8">Belongs to the iron/ascorbate-dependent oxidoreductase family. GA2OX subfamily.</text>
</comment>
<proteinExistence type="inferred from homology"/>
<evidence type="ECO:0000256" key="6">
    <source>
        <dbReference type="ARBA" id="ARBA00037909"/>
    </source>
</evidence>
<dbReference type="Gene3D" id="2.60.120.330">
    <property type="entry name" value="B-lactam Antibiotic, Isopenicillin N Synthase, Chain"/>
    <property type="match status" value="1"/>
</dbReference>
<evidence type="ECO:0000256" key="2">
    <source>
        <dbReference type="ARBA" id="ARBA00022723"/>
    </source>
</evidence>
<dbReference type="EMBL" id="JAYMYR010000006">
    <property type="protein sequence ID" value="KAK7356301.1"/>
    <property type="molecule type" value="Genomic_DNA"/>
</dbReference>
<keyword evidence="5 10" id="KW-0408">Iron</keyword>
<comment type="caution">
    <text evidence="13">The sequence shown here is derived from an EMBL/GenBank/DDBJ whole genome shotgun (WGS) entry which is preliminary data.</text>
</comment>
<dbReference type="AlphaFoldDB" id="A0AAN9R2F0"/>
<keyword evidence="2 10" id="KW-0479">Metal-binding</keyword>
<evidence type="ECO:0000256" key="10">
    <source>
        <dbReference type="RuleBase" id="RU003682"/>
    </source>
</evidence>
<evidence type="ECO:0000259" key="12">
    <source>
        <dbReference type="PROSITE" id="PS51471"/>
    </source>
</evidence>
<evidence type="ECO:0000256" key="7">
    <source>
        <dbReference type="ARBA" id="ARBA00052204"/>
    </source>
</evidence>
<dbReference type="InterPro" id="IPR026992">
    <property type="entry name" value="DIOX_N"/>
</dbReference>
<dbReference type="InterPro" id="IPR044861">
    <property type="entry name" value="IPNS-like_FE2OG_OXY"/>
</dbReference>
<evidence type="ECO:0000256" key="4">
    <source>
        <dbReference type="ARBA" id="ARBA00023002"/>
    </source>
</evidence>
<dbReference type="GO" id="GO:0009685">
    <property type="term" value="P:gibberellin metabolic process"/>
    <property type="evidence" value="ECO:0007669"/>
    <property type="project" value="UniProtKB-ARBA"/>
</dbReference>
<reference evidence="13 14" key="1">
    <citation type="submission" date="2024-01" db="EMBL/GenBank/DDBJ databases">
        <title>The genomes of 5 underutilized Papilionoideae crops provide insights into root nodulation and disease resistanc.</title>
        <authorList>
            <person name="Jiang F."/>
        </authorList>
    </citation>
    <scope>NUCLEOTIDE SEQUENCE [LARGE SCALE GENOMIC DNA]</scope>
    <source>
        <strain evidence="13">JINMINGXINNONG_FW02</strain>
        <tissue evidence="13">Leaves</tissue>
    </source>
</reference>
<dbReference type="InterPro" id="IPR027443">
    <property type="entry name" value="IPNS-like_sf"/>
</dbReference>
<feature type="region of interest" description="Disordered" evidence="11">
    <location>
        <begin position="188"/>
        <end position="220"/>
    </location>
</feature>
<comment type="pathway">
    <text evidence="1">Hormone biosynthesis.</text>
</comment>
<protein>
    <recommendedName>
        <fullName evidence="9">gibberellin 2beta-dioxygenase</fullName>
        <ecNumber evidence="9">1.14.11.13</ecNumber>
    </recommendedName>
</protein>
<organism evidence="13 14">
    <name type="scientific">Phaseolus coccineus</name>
    <name type="common">Scarlet runner bean</name>
    <name type="synonym">Phaseolus multiflorus</name>
    <dbReference type="NCBI Taxonomy" id="3886"/>
    <lineage>
        <taxon>Eukaryota</taxon>
        <taxon>Viridiplantae</taxon>
        <taxon>Streptophyta</taxon>
        <taxon>Embryophyta</taxon>
        <taxon>Tracheophyta</taxon>
        <taxon>Spermatophyta</taxon>
        <taxon>Magnoliopsida</taxon>
        <taxon>eudicotyledons</taxon>
        <taxon>Gunneridae</taxon>
        <taxon>Pentapetalae</taxon>
        <taxon>rosids</taxon>
        <taxon>fabids</taxon>
        <taxon>Fabales</taxon>
        <taxon>Fabaceae</taxon>
        <taxon>Papilionoideae</taxon>
        <taxon>50 kb inversion clade</taxon>
        <taxon>NPAAA clade</taxon>
        <taxon>indigoferoid/millettioid clade</taxon>
        <taxon>Phaseoleae</taxon>
        <taxon>Phaseolus</taxon>
    </lineage>
</organism>
<dbReference type="GO" id="GO:0046872">
    <property type="term" value="F:metal ion binding"/>
    <property type="evidence" value="ECO:0007669"/>
    <property type="project" value="UniProtKB-KW"/>
</dbReference>
<dbReference type="Proteomes" id="UP001374584">
    <property type="component" value="Unassembled WGS sequence"/>
</dbReference>